<feature type="transmembrane region" description="Helical" evidence="2">
    <location>
        <begin position="499"/>
        <end position="518"/>
    </location>
</feature>
<feature type="transmembrane region" description="Helical" evidence="2">
    <location>
        <begin position="457"/>
        <end position="479"/>
    </location>
</feature>
<sequence length="741" mass="80365">MAYRELHQRFNLPDPPARSVWAFGRPHIWQRAWFPDFDAAAAAATTTTATTVVTPVDQLSRFIHRLLQPDIGHSACTQLKVLSGVATLLVLMSVMILVRRFHQRSLWLFRVQQRSNGTLIVPNAVANLTWVLMFYFGTMVGFVWYAQAWSTMGLRSDHFSLWMSMPWIPLCLGAYLYVLGVALARPDSLKSISRDPGRPPSLALRLGITPRVVNVIFFVIPLVPAAALVAPVHRAERRWQTALDQKDAWNRRWAAETALNREMLLEAQTIWNGTLSSASHLCIAYAIWAATGFALFAGVLICAGRLALTIRSQMKTMRSFKANQSFSESFAVQRRKASAQLGAGKGAAVPGGKLRHGLQKHGDAPIARLLLAVHRQWQRRFGDDAESVSGGDDDSGGDEEQAESMFFSAAQLEQQDAPVASFFPAVKPSTFHRPPKVTARNGRRAQRYYLERCLSDLMVQLVGISVAAFLYSVLGVYVAVQWYPSWEANEGGRVLTLSASWVAYVCVICGAWVFLMIFGRTYEPVVNNIVAASQERVRPVIRRSMAADPSTCDDAAARSGTKLTWAKSAVGRRSGLSAKPEGSKAVAGPRVSLQVMSAGAASTLVAAGGAESFGGSAVETVFEASHEGGACGQALGKKGSDGDLGHATAEEQVYTVSRRDAEDAGSADDKRAVGHGLTTPGGGILVTETVTRQYEDIGATVVCEVNVVQRPSVPLPIHPSSPTAARGVSINLAPRPNPDWD</sequence>
<feature type="transmembrane region" description="Helical" evidence="2">
    <location>
        <begin position="166"/>
        <end position="184"/>
    </location>
</feature>
<dbReference type="Proteomes" id="UP000053664">
    <property type="component" value="Unassembled WGS sequence"/>
</dbReference>
<feature type="transmembrane region" description="Helical" evidence="2">
    <location>
        <begin position="212"/>
        <end position="233"/>
    </location>
</feature>
<gene>
    <name evidence="3" type="ORF">PFL1_06146</name>
</gene>
<keyword evidence="2" id="KW-1133">Transmembrane helix</keyword>
<feature type="transmembrane region" description="Helical" evidence="2">
    <location>
        <begin position="285"/>
        <end position="308"/>
    </location>
</feature>
<dbReference type="RefSeq" id="XP_007881877.1">
    <property type="nucleotide sequence ID" value="XM_007883686.1"/>
</dbReference>
<organism evidence="3 4">
    <name type="scientific">Pseudozyma flocculosa PF-1</name>
    <dbReference type="NCBI Taxonomy" id="1277687"/>
    <lineage>
        <taxon>Eukaryota</taxon>
        <taxon>Fungi</taxon>
        <taxon>Dikarya</taxon>
        <taxon>Basidiomycota</taxon>
        <taxon>Ustilaginomycotina</taxon>
        <taxon>Ustilaginomycetes</taxon>
        <taxon>Ustilaginales</taxon>
        <taxon>Ustilaginaceae</taxon>
        <taxon>Pseudozyma</taxon>
    </lineage>
</organism>
<keyword evidence="2" id="KW-0472">Membrane</keyword>
<feature type="transmembrane region" description="Helical" evidence="2">
    <location>
        <begin position="81"/>
        <end position="98"/>
    </location>
</feature>
<evidence type="ECO:0000313" key="3">
    <source>
        <dbReference type="EMBL" id="EPQ26211.1"/>
    </source>
</evidence>
<dbReference type="EMBL" id="KE361646">
    <property type="protein sequence ID" value="EPQ26211.1"/>
    <property type="molecule type" value="Genomic_DNA"/>
</dbReference>
<evidence type="ECO:0000256" key="1">
    <source>
        <dbReference type="SAM" id="MobiDB-lite"/>
    </source>
</evidence>
<dbReference type="HOGENOM" id="CLU_015056_0_0_1"/>
<dbReference type="eggNOG" id="ENOG502SYUX">
    <property type="taxonomic scope" value="Eukaryota"/>
</dbReference>
<evidence type="ECO:0000256" key="2">
    <source>
        <dbReference type="SAM" id="Phobius"/>
    </source>
</evidence>
<feature type="transmembrane region" description="Helical" evidence="2">
    <location>
        <begin position="119"/>
        <end position="146"/>
    </location>
</feature>
<dbReference type="AlphaFoldDB" id="A0A061H6H8"/>
<proteinExistence type="predicted"/>
<name>A0A061H6H8_9BASI</name>
<keyword evidence="2" id="KW-0812">Transmembrane</keyword>
<dbReference type="OrthoDB" id="3365284at2759"/>
<dbReference type="KEGG" id="pfp:PFL1_06146"/>
<reference evidence="3 4" key="1">
    <citation type="journal article" date="2013" name="Plant Cell">
        <title>The transition from a phytopathogenic smut ancestor to an anamorphic biocontrol agent deciphered by comparative whole-genome analysis.</title>
        <authorList>
            <person name="Lefebvre F."/>
            <person name="Joly D.L."/>
            <person name="Labbe C."/>
            <person name="Teichmann B."/>
            <person name="Linning R."/>
            <person name="Belzile F."/>
            <person name="Bakkeren G."/>
            <person name="Belanger R.R."/>
        </authorList>
    </citation>
    <scope>NUCLEOTIDE SEQUENCE [LARGE SCALE GENOMIC DNA]</scope>
    <source>
        <strain evidence="3 4">PF-1</strain>
    </source>
</reference>
<feature type="region of interest" description="Disordered" evidence="1">
    <location>
        <begin position="718"/>
        <end position="741"/>
    </location>
</feature>
<accession>A0A061H6H8</accession>
<protein>
    <submittedName>
        <fullName evidence="3">Uncharacterized protein</fullName>
    </submittedName>
</protein>
<dbReference type="GeneID" id="19320226"/>
<evidence type="ECO:0000313" key="4">
    <source>
        <dbReference type="Proteomes" id="UP000053664"/>
    </source>
</evidence>